<sequence>MLEQLSSLDLSNQIYDVYNDIKARTGGEIYIGVVGPVRTGKSTFIKRFMDLLVIPNIEDEYSRGRAIDELPQSAAGKTIMTTEPKFIPKEAAEINLGEGTKVNIRLIDCVGYMVNGASGHIENEQERLVKTPWFDYEIPFTQAAELGTQKVINDHSTIGIVVTTDGSFGDIPRENYIPAEEKTINELKRLRKPFIVLLNTNRPYSESTIDLANEIAAKYNVTVLPVNCEQLKKDDIHRIMINILSVFPVSEIDFYIPKWAEMLPDDHWLKQDLINSIKELMRNVSLIRDVKAENMETNSEYVKKFKIDKIEMENGSVRVTVDFDDVYYYNILSDLIGVPISDEYQLIATLRELANMKNEYEKVSNACQDVRTRGYGVVTPSREEITIEEPEVMKHGNKYGVKIKATAPSIHMIKANIQTEIAPIVGTQEQAEDLIAYINKNAAEEPEGIWETNIYGKSIKQLVDDGINTKINKMSDESQLKLQETMQKIINDSNGGIICIII</sequence>
<feature type="coiled-coil region" evidence="1">
    <location>
        <begin position="346"/>
        <end position="373"/>
    </location>
</feature>
<evidence type="ECO:0000259" key="2">
    <source>
        <dbReference type="Pfam" id="PF09547"/>
    </source>
</evidence>
<evidence type="ECO:0000259" key="3">
    <source>
        <dbReference type="Pfam" id="PF20438"/>
    </source>
</evidence>
<feature type="domain" description="Stage IV sporulation protein A middle" evidence="3">
    <location>
        <begin position="249"/>
        <end position="426"/>
    </location>
</feature>
<feature type="domain" description="Sporulation stage IV protein A C-terminal" evidence="4">
    <location>
        <begin position="427"/>
        <end position="502"/>
    </location>
</feature>
<dbReference type="GO" id="GO:0043934">
    <property type="term" value="P:sporulation"/>
    <property type="evidence" value="ECO:0007669"/>
    <property type="project" value="InterPro"/>
</dbReference>
<dbReference type="Pfam" id="PF20439">
    <property type="entry name" value="SpoIVA_C"/>
    <property type="match status" value="1"/>
</dbReference>
<dbReference type="AlphaFoldDB" id="A0A1I5CK16"/>
<evidence type="ECO:0000313" key="5">
    <source>
        <dbReference type="EMBL" id="SFN87247.1"/>
    </source>
</evidence>
<dbReference type="InterPro" id="IPR014201">
    <property type="entry name" value="Spore_IV_A"/>
</dbReference>
<organism evidence="5 6">
    <name type="scientific">Anaerocolumna aminovalerica</name>
    <dbReference type="NCBI Taxonomy" id="1527"/>
    <lineage>
        <taxon>Bacteria</taxon>
        <taxon>Bacillati</taxon>
        <taxon>Bacillota</taxon>
        <taxon>Clostridia</taxon>
        <taxon>Lachnospirales</taxon>
        <taxon>Lachnospiraceae</taxon>
        <taxon>Anaerocolumna</taxon>
    </lineage>
</organism>
<evidence type="ECO:0000313" key="6">
    <source>
        <dbReference type="Proteomes" id="UP000198806"/>
    </source>
</evidence>
<dbReference type="Pfam" id="PF20438">
    <property type="entry name" value="SpoIVA_middle"/>
    <property type="match status" value="1"/>
</dbReference>
<dbReference type="PIRSF" id="PIRSF007466">
    <property type="entry name" value="SpoIVA"/>
    <property type="match status" value="1"/>
</dbReference>
<proteinExistence type="predicted"/>
<evidence type="ECO:0000259" key="4">
    <source>
        <dbReference type="Pfam" id="PF20439"/>
    </source>
</evidence>
<evidence type="ECO:0000256" key="1">
    <source>
        <dbReference type="SAM" id="Coils"/>
    </source>
</evidence>
<dbReference type="NCBIfam" id="TIGR02836">
    <property type="entry name" value="spore_IV_A"/>
    <property type="match status" value="1"/>
</dbReference>
<keyword evidence="6" id="KW-1185">Reference proteome</keyword>
<dbReference type="Proteomes" id="UP000198806">
    <property type="component" value="Unassembled WGS sequence"/>
</dbReference>
<dbReference type="InterPro" id="IPR046841">
    <property type="entry name" value="SpoIVA_middle"/>
</dbReference>
<dbReference type="GO" id="GO:0016887">
    <property type="term" value="F:ATP hydrolysis activity"/>
    <property type="evidence" value="ECO:0007669"/>
    <property type="project" value="InterPro"/>
</dbReference>
<dbReference type="EMBL" id="FOWD01000003">
    <property type="protein sequence ID" value="SFN87247.1"/>
    <property type="molecule type" value="Genomic_DNA"/>
</dbReference>
<dbReference type="GO" id="GO:0005524">
    <property type="term" value="F:ATP binding"/>
    <property type="evidence" value="ECO:0007669"/>
    <property type="project" value="InterPro"/>
</dbReference>
<feature type="domain" description="Stage IV sporulation protein A ATPase" evidence="2">
    <location>
        <begin position="15"/>
        <end position="248"/>
    </location>
</feature>
<protein>
    <submittedName>
        <fullName evidence="5">Stage IV sporulation protein A</fullName>
    </submittedName>
</protein>
<dbReference type="OrthoDB" id="9761464at2"/>
<keyword evidence="1" id="KW-0175">Coiled coil</keyword>
<dbReference type="InterPro" id="IPR027417">
    <property type="entry name" value="P-loop_NTPase"/>
</dbReference>
<dbReference type="STRING" id="1527.SAMN04489757_103108"/>
<dbReference type="SUPFAM" id="SSF52540">
    <property type="entry name" value="P-loop containing nucleoside triphosphate hydrolases"/>
    <property type="match status" value="1"/>
</dbReference>
<dbReference type="InterPro" id="IPR046840">
    <property type="entry name" value="SpoIVA_C"/>
</dbReference>
<dbReference type="RefSeq" id="WP_091684227.1">
    <property type="nucleotide sequence ID" value="NZ_BAABFM010000006.1"/>
</dbReference>
<dbReference type="InterPro" id="IPR046842">
    <property type="entry name" value="SpoIVA_ATPase"/>
</dbReference>
<name>A0A1I5CK16_9FIRM</name>
<reference evidence="5 6" key="1">
    <citation type="submission" date="2016-10" db="EMBL/GenBank/DDBJ databases">
        <authorList>
            <person name="de Groot N.N."/>
        </authorList>
    </citation>
    <scope>NUCLEOTIDE SEQUENCE [LARGE SCALE GENOMIC DNA]</scope>
    <source>
        <strain evidence="5 6">DSM 1283</strain>
    </source>
</reference>
<accession>A0A1I5CK16</accession>
<dbReference type="Pfam" id="PF09547">
    <property type="entry name" value="SpoIVA_ATPase"/>
    <property type="match status" value="1"/>
</dbReference>
<dbReference type="Gene3D" id="3.40.50.300">
    <property type="entry name" value="P-loop containing nucleotide triphosphate hydrolases"/>
    <property type="match status" value="1"/>
</dbReference>
<gene>
    <name evidence="5" type="ORF">SAMN04489757_103108</name>
</gene>